<sequence>MPPFSRVKLPWERSPQLVDRMAAWSIKITKTGVLDLNEESQTYKGNRSTKEEPSHPQSMKSSRNECLFKPRSPGVTKSRKQSQVLCLSVMLDVPYESLLNYKATSLPYSNGPESILQISARICVREVMGSKREYGFKGSVEHRKQTIKTVAQDPKIQPVTYAGIRTGLGLEPAPNSIQIKGSPEPHREMNTTNKVVEVSTELLRAASPKGGRYRKPVFSLRSKVTGPVGAANIASSASFELPKSVIHSCGTHKGTKGLLSKEGICPWGSNVMVDRIRELDCGLPQRVAWSRYEAYHHPTDGVVGLPSTRDVLSTTQGAPALEY</sequence>
<keyword evidence="3" id="KW-1185">Reference proteome</keyword>
<reference evidence="2" key="1">
    <citation type="journal article" date="2020" name="Nat. Commun.">
        <title>Large-scale genome sequencing of mycorrhizal fungi provides insights into the early evolution of symbiotic traits.</title>
        <authorList>
            <person name="Miyauchi S."/>
            <person name="Kiss E."/>
            <person name="Kuo A."/>
            <person name="Drula E."/>
            <person name="Kohler A."/>
            <person name="Sanchez-Garcia M."/>
            <person name="Morin E."/>
            <person name="Andreopoulos B."/>
            <person name="Barry K.W."/>
            <person name="Bonito G."/>
            <person name="Buee M."/>
            <person name="Carver A."/>
            <person name="Chen C."/>
            <person name="Cichocki N."/>
            <person name="Clum A."/>
            <person name="Culley D."/>
            <person name="Crous P.W."/>
            <person name="Fauchery L."/>
            <person name="Girlanda M."/>
            <person name="Hayes R.D."/>
            <person name="Keri Z."/>
            <person name="LaButti K."/>
            <person name="Lipzen A."/>
            <person name="Lombard V."/>
            <person name="Magnuson J."/>
            <person name="Maillard F."/>
            <person name="Murat C."/>
            <person name="Nolan M."/>
            <person name="Ohm R.A."/>
            <person name="Pangilinan J."/>
            <person name="Pereira M.F."/>
            <person name="Perotto S."/>
            <person name="Peter M."/>
            <person name="Pfister S."/>
            <person name="Riley R."/>
            <person name="Sitrit Y."/>
            <person name="Stielow J.B."/>
            <person name="Szollosi G."/>
            <person name="Zifcakova L."/>
            <person name="Stursova M."/>
            <person name="Spatafora J.W."/>
            <person name="Tedersoo L."/>
            <person name="Vaario L.M."/>
            <person name="Yamada A."/>
            <person name="Yan M."/>
            <person name="Wang P."/>
            <person name="Xu J."/>
            <person name="Bruns T."/>
            <person name="Baldrian P."/>
            <person name="Vilgalys R."/>
            <person name="Dunand C."/>
            <person name="Henrissat B."/>
            <person name="Grigoriev I.V."/>
            <person name="Hibbett D."/>
            <person name="Nagy L.G."/>
            <person name="Martin F.M."/>
        </authorList>
    </citation>
    <scope>NUCLEOTIDE SEQUENCE</scope>
    <source>
        <strain evidence="2">UP504</strain>
    </source>
</reference>
<comment type="caution">
    <text evidence="2">The sequence shown here is derived from an EMBL/GenBank/DDBJ whole genome shotgun (WGS) entry which is preliminary data.</text>
</comment>
<dbReference type="AlphaFoldDB" id="A0A9P6AEG2"/>
<organism evidence="2 3">
    <name type="scientific">Hydnum rufescens UP504</name>
    <dbReference type="NCBI Taxonomy" id="1448309"/>
    <lineage>
        <taxon>Eukaryota</taxon>
        <taxon>Fungi</taxon>
        <taxon>Dikarya</taxon>
        <taxon>Basidiomycota</taxon>
        <taxon>Agaricomycotina</taxon>
        <taxon>Agaricomycetes</taxon>
        <taxon>Cantharellales</taxon>
        <taxon>Hydnaceae</taxon>
        <taxon>Hydnum</taxon>
    </lineage>
</organism>
<evidence type="ECO:0000256" key="1">
    <source>
        <dbReference type="SAM" id="MobiDB-lite"/>
    </source>
</evidence>
<evidence type="ECO:0000313" key="2">
    <source>
        <dbReference type="EMBL" id="KAF9504244.1"/>
    </source>
</evidence>
<protein>
    <submittedName>
        <fullName evidence="2">Uncharacterized protein</fullName>
    </submittedName>
</protein>
<accession>A0A9P6AEG2</accession>
<dbReference type="Proteomes" id="UP000886523">
    <property type="component" value="Unassembled WGS sequence"/>
</dbReference>
<feature type="region of interest" description="Disordered" evidence="1">
    <location>
        <begin position="39"/>
        <end position="74"/>
    </location>
</feature>
<proteinExistence type="predicted"/>
<gene>
    <name evidence="2" type="ORF">BS47DRAFT_1368931</name>
</gene>
<evidence type="ECO:0000313" key="3">
    <source>
        <dbReference type="Proteomes" id="UP000886523"/>
    </source>
</evidence>
<dbReference type="EMBL" id="MU129247">
    <property type="protein sequence ID" value="KAF9504244.1"/>
    <property type="molecule type" value="Genomic_DNA"/>
</dbReference>
<name>A0A9P6AEG2_9AGAM</name>